<dbReference type="Proteomes" id="UP000035651">
    <property type="component" value="Chromosome"/>
</dbReference>
<evidence type="ECO:0000313" key="3">
    <source>
        <dbReference type="EMBL" id="ANI21756.1"/>
    </source>
</evidence>
<dbReference type="KEGG" id="pfg:AB870_03055"/>
<evidence type="ECO:0000256" key="2">
    <source>
        <dbReference type="SAM" id="Phobius"/>
    </source>
</evidence>
<reference evidence="3" key="1">
    <citation type="submission" date="2016-06" db="EMBL/GenBank/DDBJ databases">
        <title>Complete Genome Sequence of Pandoraea faecigallinarum DSM-23572.</title>
        <authorList>
            <person name="Yong D."/>
            <person name="Ee R."/>
            <person name="Lim Y.-L."/>
            <person name="Yin W.-F."/>
            <person name="Chan K.-G."/>
        </authorList>
    </citation>
    <scope>NUCLEOTIDE SEQUENCE</scope>
    <source>
        <strain evidence="3">DSM 23572</strain>
    </source>
</reference>
<accession>A0A173GZY5</accession>
<feature type="region of interest" description="Disordered" evidence="1">
    <location>
        <begin position="210"/>
        <end position="236"/>
    </location>
</feature>
<keyword evidence="2" id="KW-0472">Membrane</keyword>
<keyword evidence="2" id="KW-0812">Transmembrane</keyword>
<feature type="transmembrane region" description="Helical" evidence="2">
    <location>
        <begin position="132"/>
        <end position="152"/>
    </location>
</feature>
<dbReference type="AlphaFoldDB" id="A0A173GZY5"/>
<dbReference type="STRING" id="656179.AB870_03055"/>
<sequence length="236" mass="25982">MHAPTFLSELQPLPAMALPSPRAVGNVADFVDMYIRYGTIPVWLLAGFADWMCHRRTRIEANAGAKESVMHIAQMLEVGIPLMVALVFQVNMTVILIMLAGLVLHEVTALWDVSYARHLRDISALEQHIHSFLELLPICAVTLIVGANLAQIRDAIVGNAPQSFALTLSHVPLPYTAAVVVAAALFAGVPYAEELIRCLRYRRNPRRNTAADPVANRADPRTRLDDNWAGGTSDER</sequence>
<evidence type="ECO:0008006" key="5">
    <source>
        <dbReference type="Google" id="ProtNLM"/>
    </source>
</evidence>
<proteinExistence type="predicted"/>
<keyword evidence="2" id="KW-1133">Transmembrane helix</keyword>
<feature type="transmembrane region" description="Helical" evidence="2">
    <location>
        <begin position="172"/>
        <end position="192"/>
    </location>
</feature>
<organism evidence="3 4">
    <name type="scientific">Pandoraea faecigallinarum</name>
    <dbReference type="NCBI Taxonomy" id="656179"/>
    <lineage>
        <taxon>Bacteria</taxon>
        <taxon>Pseudomonadati</taxon>
        <taxon>Pseudomonadota</taxon>
        <taxon>Betaproteobacteria</taxon>
        <taxon>Burkholderiales</taxon>
        <taxon>Burkholderiaceae</taxon>
        <taxon>Pandoraea</taxon>
    </lineage>
</organism>
<dbReference type="RefSeq" id="WP_053059384.1">
    <property type="nucleotide sequence ID" value="NZ_CP011807.3"/>
</dbReference>
<feature type="transmembrane region" description="Helical" evidence="2">
    <location>
        <begin position="94"/>
        <end position="111"/>
    </location>
</feature>
<gene>
    <name evidence="3" type="ORF">AB870_03055</name>
</gene>
<protein>
    <recommendedName>
        <fullName evidence="5">Diguanylate cyclase</fullName>
    </recommendedName>
</protein>
<dbReference type="OrthoDB" id="6028296at2"/>
<evidence type="ECO:0000256" key="1">
    <source>
        <dbReference type="SAM" id="MobiDB-lite"/>
    </source>
</evidence>
<evidence type="ECO:0000313" key="4">
    <source>
        <dbReference type="Proteomes" id="UP000035651"/>
    </source>
</evidence>
<dbReference type="EMBL" id="CP011807">
    <property type="protein sequence ID" value="ANI21756.1"/>
    <property type="molecule type" value="Genomic_DNA"/>
</dbReference>
<keyword evidence="4" id="KW-1185">Reference proteome</keyword>
<name>A0A173GZY5_9BURK</name>